<dbReference type="InterPro" id="IPR010998">
    <property type="entry name" value="Integrase_recombinase_N"/>
</dbReference>
<dbReference type="Proteomes" id="UP000521358">
    <property type="component" value="Unassembled WGS sequence"/>
</dbReference>
<dbReference type="SUPFAM" id="SSF56349">
    <property type="entry name" value="DNA breaking-rejoining enzymes"/>
    <property type="match status" value="1"/>
</dbReference>
<keyword evidence="3" id="KW-0238">DNA-binding</keyword>
<comment type="caution">
    <text evidence="6">The sequence shown here is derived from an EMBL/GenBank/DDBJ whole genome shotgun (WGS) entry which is preliminary data.</text>
</comment>
<dbReference type="GO" id="GO:0015074">
    <property type="term" value="P:DNA integration"/>
    <property type="evidence" value="ECO:0007669"/>
    <property type="project" value="InterPro"/>
</dbReference>
<keyword evidence="2" id="KW-0229">DNA integration</keyword>
<dbReference type="PROSITE" id="PS51898">
    <property type="entry name" value="TYR_RECOMBINASE"/>
    <property type="match status" value="1"/>
</dbReference>
<dbReference type="AlphaFoldDB" id="A0A7X6D829"/>
<evidence type="ECO:0000256" key="1">
    <source>
        <dbReference type="ARBA" id="ARBA00008857"/>
    </source>
</evidence>
<dbReference type="GO" id="GO:0006310">
    <property type="term" value="P:DNA recombination"/>
    <property type="evidence" value="ECO:0007669"/>
    <property type="project" value="UniProtKB-KW"/>
</dbReference>
<reference evidence="6 7" key="1">
    <citation type="submission" date="2020-03" db="EMBL/GenBank/DDBJ databases">
        <title>Bacterial samples isolated from urine from healthy bovine heifers (Gyr breed).</title>
        <authorList>
            <person name="Giannattasio-Ferraz S."/>
            <person name="Maskeri L."/>
            <person name="Penido A."/>
            <person name="Barbosa-Stancioli E.F."/>
            <person name="Putonti C."/>
        </authorList>
    </citation>
    <scope>NUCLEOTIDE SEQUENCE [LARGE SCALE GENOMIC DNA]</scope>
    <source>
        <strain evidence="6 7">UFMG-H7</strain>
    </source>
</reference>
<dbReference type="Pfam" id="PF14659">
    <property type="entry name" value="Phage_int_SAM_3"/>
    <property type="match status" value="1"/>
</dbReference>
<evidence type="ECO:0000313" key="6">
    <source>
        <dbReference type="EMBL" id="NKC67218.1"/>
    </source>
</evidence>
<dbReference type="GO" id="GO:0003677">
    <property type="term" value="F:DNA binding"/>
    <property type="evidence" value="ECO:0007669"/>
    <property type="project" value="UniProtKB-KW"/>
</dbReference>
<dbReference type="Pfam" id="PF00589">
    <property type="entry name" value="Phage_integrase"/>
    <property type="match status" value="1"/>
</dbReference>
<dbReference type="Gene3D" id="1.10.443.10">
    <property type="entry name" value="Intergrase catalytic core"/>
    <property type="match status" value="1"/>
</dbReference>
<dbReference type="PANTHER" id="PTHR30349:SF64">
    <property type="entry name" value="PROPHAGE INTEGRASE INTD-RELATED"/>
    <property type="match status" value="1"/>
</dbReference>
<feature type="domain" description="Tyr recombinase" evidence="5">
    <location>
        <begin position="238"/>
        <end position="444"/>
    </location>
</feature>
<dbReference type="InterPro" id="IPR004107">
    <property type="entry name" value="Integrase_SAM-like_N"/>
</dbReference>
<evidence type="ECO:0000259" key="5">
    <source>
        <dbReference type="PROSITE" id="PS51898"/>
    </source>
</evidence>
<evidence type="ECO:0000256" key="4">
    <source>
        <dbReference type="ARBA" id="ARBA00023172"/>
    </source>
</evidence>
<name>A0A7X6D829_9ENTE</name>
<keyword evidence="4" id="KW-0233">DNA recombination</keyword>
<accession>A0A7X6D829</accession>
<dbReference type="InterPro" id="IPR002104">
    <property type="entry name" value="Integrase_catalytic"/>
</dbReference>
<dbReference type="PANTHER" id="PTHR30349">
    <property type="entry name" value="PHAGE INTEGRASE-RELATED"/>
    <property type="match status" value="1"/>
</dbReference>
<dbReference type="InterPro" id="IPR050090">
    <property type="entry name" value="Tyrosine_recombinase_XerCD"/>
</dbReference>
<gene>
    <name evidence="6" type="ORF">HED35_03885</name>
</gene>
<protein>
    <submittedName>
        <fullName evidence="6">Tyrosine-type recombinase/integrase</fullName>
    </submittedName>
</protein>
<dbReference type="RefSeq" id="WP_167806473.1">
    <property type="nucleotide sequence ID" value="NZ_JAAVMB010000003.1"/>
</dbReference>
<evidence type="ECO:0000256" key="3">
    <source>
        <dbReference type="ARBA" id="ARBA00023125"/>
    </source>
</evidence>
<dbReference type="Gene3D" id="1.10.150.130">
    <property type="match status" value="1"/>
</dbReference>
<sequence>MSRQRRKWLNSETDYLIENYQIMDIEDIAKYLKRDVGAIKNRAHILKLRKKKFTREYDEEIKKLAEADFTISEIAKELELNASTLFMYCKNNNINVVSGETHFNKQALNDGIEDQEFKFEDNTGTVSEWFKYWYMKYRYESIREVTRQKYRITYSNLVNHGIGKVKLIDLKREDVQEYANWYGKDHSKITAYDEMQKVRSSLNDAMIDGKIKINPAANIKISYKEQIMTFEEQKELRDKKKWLEVDEYMKFKYSLLFKLKDDFKINEIKYQILDMSIFIALKTGARISEILGITKNDIDYQKAEINIDKTWDYKKYSSHGFEKTKNNASVRVVPVDQETIDILSEYVNWLDSNNIETEKNTLFILKGKSFYNSTINNRMKTLLNEIAIEPISIHKLRHTQASLLISKEVPLQVIAKRLGHTDTSMIQRVYGHLLQETENRGNRMILDSI</sequence>
<dbReference type="InterPro" id="IPR013762">
    <property type="entry name" value="Integrase-like_cat_sf"/>
</dbReference>
<dbReference type="CDD" id="cd01189">
    <property type="entry name" value="INT_ICEBs1_C_like"/>
    <property type="match status" value="1"/>
</dbReference>
<dbReference type="EMBL" id="JAAVMB010000003">
    <property type="protein sequence ID" value="NKC67218.1"/>
    <property type="molecule type" value="Genomic_DNA"/>
</dbReference>
<evidence type="ECO:0000256" key="2">
    <source>
        <dbReference type="ARBA" id="ARBA00022908"/>
    </source>
</evidence>
<evidence type="ECO:0000313" key="7">
    <source>
        <dbReference type="Proteomes" id="UP000521358"/>
    </source>
</evidence>
<dbReference type="InterPro" id="IPR011010">
    <property type="entry name" value="DNA_brk_join_enz"/>
</dbReference>
<organism evidence="6 7">
    <name type="scientific">Vagococcus fluvialis</name>
    <dbReference type="NCBI Taxonomy" id="2738"/>
    <lineage>
        <taxon>Bacteria</taxon>
        <taxon>Bacillati</taxon>
        <taxon>Bacillota</taxon>
        <taxon>Bacilli</taxon>
        <taxon>Lactobacillales</taxon>
        <taxon>Enterococcaceae</taxon>
        <taxon>Vagococcus</taxon>
    </lineage>
</organism>
<comment type="similarity">
    <text evidence="1">Belongs to the 'phage' integrase family.</text>
</comment>
<proteinExistence type="inferred from homology"/>